<dbReference type="PANTHER" id="PTHR11645:SF64">
    <property type="entry name" value="PYRROLINE-5-CARBOXYLATE REDUCTASE-RELATED"/>
    <property type="match status" value="1"/>
</dbReference>
<dbReference type="Gene3D" id="3.40.50.720">
    <property type="entry name" value="NAD(P)-binding Rossmann-like Domain"/>
    <property type="match status" value="1"/>
</dbReference>
<comment type="subcellular location">
    <subcellularLocation>
        <location evidence="2">Cytoplasm</location>
    </subcellularLocation>
</comment>
<comment type="function">
    <text evidence="2">Catalyzes the reduction of 1-pyrroline-5-carboxylate (PCA) to L-proline.</text>
</comment>
<keyword evidence="2" id="KW-0560">Oxidoreductase</keyword>
<dbReference type="Proteomes" id="UP001162881">
    <property type="component" value="Unassembled WGS sequence"/>
</dbReference>
<keyword evidence="2" id="KW-0963">Cytoplasm</keyword>
<name>A0ABT0BFS8_9SPHN</name>
<comment type="pathway">
    <text evidence="2">Amino-acid biosynthesis; L-proline biosynthesis; L-proline from L-glutamate 5-semialdehyde: step 1/1.</text>
</comment>
<evidence type="ECO:0000259" key="3">
    <source>
        <dbReference type="Pfam" id="PF03807"/>
    </source>
</evidence>
<evidence type="ECO:0000313" key="6">
    <source>
        <dbReference type="Proteomes" id="UP001162881"/>
    </source>
</evidence>
<comment type="catalytic activity">
    <reaction evidence="2">
        <text>L-proline + NAD(+) = (S)-1-pyrroline-5-carboxylate + NADH + 2 H(+)</text>
        <dbReference type="Rhea" id="RHEA:14105"/>
        <dbReference type="ChEBI" id="CHEBI:15378"/>
        <dbReference type="ChEBI" id="CHEBI:17388"/>
        <dbReference type="ChEBI" id="CHEBI:57540"/>
        <dbReference type="ChEBI" id="CHEBI:57945"/>
        <dbReference type="ChEBI" id="CHEBI:60039"/>
        <dbReference type="EC" id="1.5.1.2"/>
    </reaction>
</comment>
<comment type="similarity">
    <text evidence="1 2">Belongs to the pyrroline-5-carboxylate reductase family.</text>
</comment>
<dbReference type="Pfam" id="PF03807">
    <property type="entry name" value="F420_oxidored"/>
    <property type="match status" value="1"/>
</dbReference>
<dbReference type="EC" id="1.5.1.2" evidence="2"/>
<evidence type="ECO:0000256" key="1">
    <source>
        <dbReference type="ARBA" id="ARBA00005525"/>
    </source>
</evidence>
<keyword evidence="2" id="KW-0641">Proline biosynthesis</keyword>
<evidence type="ECO:0000259" key="4">
    <source>
        <dbReference type="Pfam" id="PF14748"/>
    </source>
</evidence>
<feature type="domain" description="Pyrroline-5-carboxylate reductase dimerisation" evidence="4">
    <location>
        <begin position="157"/>
        <end position="262"/>
    </location>
</feature>
<reference evidence="5" key="1">
    <citation type="submission" date="2022-03" db="EMBL/GenBank/DDBJ databases">
        <title>Identification of a novel bacterium isolated from mangrove sediments.</title>
        <authorList>
            <person name="Pan X."/>
        </authorList>
    </citation>
    <scope>NUCLEOTIDE SEQUENCE</scope>
    <source>
        <strain evidence="5">B1949</strain>
    </source>
</reference>
<dbReference type="InterPro" id="IPR029036">
    <property type="entry name" value="P5CR_dimer"/>
</dbReference>
<dbReference type="InterPro" id="IPR000304">
    <property type="entry name" value="Pyrroline-COOH_reductase"/>
</dbReference>
<comment type="caution">
    <text evidence="5">The sequence shown here is derived from an EMBL/GenBank/DDBJ whole genome shotgun (WGS) entry which is preliminary data.</text>
</comment>
<dbReference type="SUPFAM" id="SSF51735">
    <property type="entry name" value="NAD(P)-binding Rossmann-fold domains"/>
    <property type="match status" value="1"/>
</dbReference>
<evidence type="ECO:0000256" key="2">
    <source>
        <dbReference type="HAMAP-Rule" id="MF_01925"/>
    </source>
</evidence>
<comment type="catalytic activity">
    <reaction evidence="2">
        <text>L-proline + NADP(+) = (S)-1-pyrroline-5-carboxylate + NADPH + 2 H(+)</text>
        <dbReference type="Rhea" id="RHEA:14109"/>
        <dbReference type="ChEBI" id="CHEBI:15378"/>
        <dbReference type="ChEBI" id="CHEBI:17388"/>
        <dbReference type="ChEBI" id="CHEBI:57783"/>
        <dbReference type="ChEBI" id="CHEBI:58349"/>
        <dbReference type="ChEBI" id="CHEBI:60039"/>
        <dbReference type="EC" id="1.5.1.2"/>
    </reaction>
</comment>
<proteinExistence type="inferred from homology"/>
<feature type="domain" description="Pyrroline-5-carboxylate reductase catalytic N-terminal" evidence="3">
    <location>
        <begin position="7"/>
        <end position="94"/>
    </location>
</feature>
<dbReference type="EMBL" id="JALHLF010000067">
    <property type="protein sequence ID" value="MCJ2183921.1"/>
    <property type="molecule type" value="Genomic_DNA"/>
</dbReference>
<keyword evidence="2" id="KW-0521">NADP</keyword>
<evidence type="ECO:0000313" key="5">
    <source>
        <dbReference type="EMBL" id="MCJ2183921.1"/>
    </source>
</evidence>
<dbReference type="InterPro" id="IPR028939">
    <property type="entry name" value="P5C_Rdtase_cat_N"/>
</dbReference>
<dbReference type="SUPFAM" id="SSF48179">
    <property type="entry name" value="6-phosphogluconate dehydrogenase C-terminal domain-like"/>
    <property type="match status" value="1"/>
</dbReference>
<dbReference type="RefSeq" id="WP_244022233.1">
    <property type="nucleotide sequence ID" value="NZ_JALHLF010000067.1"/>
</dbReference>
<gene>
    <name evidence="2" type="primary">proC</name>
    <name evidence="5" type="ORF">MTR62_14630</name>
</gene>
<organism evidence="5 6">
    <name type="scientific">Novosphingobium organovorum</name>
    <dbReference type="NCBI Taxonomy" id="2930092"/>
    <lineage>
        <taxon>Bacteria</taxon>
        <taxon>Pseudomonadati</taxon>
        <taxon>Pseudomonadota</taxon>
        <taxon>Alphaproteobacteria</taxon>
        <taxon>Sphingomonadales</taxon>
        <taxon>Sphingomonadaceae</taxon>
        <taxon>Novosphingobium</taxon>
    </lineage>
</organism>
<dbReference type="PANTHER" id="PTHR11645">
    <property type="entry name" value="PYRROLINE-5-CARBOXYLATE REDUCTASE"/>
    <property type="match status" value="1"/>
</dbReference>
<dbReference type="Pfam" id="PF14748">
    <property type="entry name" value="P5CR_dimer"/>
    <property type="match status" value="1"/>
</dbReference>
<dbReference type="HAMAP" id="MF_01925">
    <property type="entry name" value="P5C_reductase"/>
    <property type="match status" value="1"/>
</dbReference>
<dbReference type="InterPro" id="IPR036291">
    <property type="entry name" value="NAD(P)-bd_dom_sf"/>
</dbReference>
<accession>A0ABT0BFS8</accession>
<dbReference type="Gene3D" id="1.10.3730.10">
    <property type="entry name" value="ProC C-terminal domain-like"/>
    <property type="match status" value="1"/>
</dbReference>
<protein>
    <recommendedName>
        <fullName evidence="2">Pyrroline-5-carboxylate reductase</fullName>
        <shortName evidence="2">P5C reductase</shortName>
        <shortName evidence="2">P5CR</shortName>
        <ecNumber evidence="2">1.5.1.2</ecNumber>
    </recommendedName>
    <alternativeName>
        <fullName evidence="2">PCA reductase</fullName>
    </alternativeName>
</protein>
<sequence length="270" mass="27449">MARFSSILIFGCGNMAGAMLEGWLAGGVPASTFTVYNRTPKPVPEGVEQVNAVPQGRVFDAVMIGVKPQVLGSVVDQIEPLAGPETTVFSILAGNELASLAAQFPRAGAILRIMPNLACALGKSPIALGAQGLGAADLEAVTTLMAPLGTPEWMESEDQFHAVTALAGSGPAYVYRFIDALATGAAELGIEPAKAQRLATAMVEGAAALASASPLSAGQLADKVASPGGTTRAGMNVLDADGAINALMLATLTAARNRSEEMAQEARSKG</sequence>
<dbReference type="InterPro" id="IPR008927">
    <property type="entry name" value="6-PGluconate_DH-like_C_sf"/>
</dbReference>
<keyword evidence="2" id="KW-0028">Amino-acid biosynthesis</keyword>
<dbReference type="PIRSF" id="PIRSF000193">
    <property type="entry name" value="Pyrrol-5-carb_rd"/>
    <property type="match status" value="1"/>
</dbReference>
<keyword evidence="6" id="KW-1185">Reference proteome</keyword>